<keyword evidence="4 5" id="KW-0472">Membrane</keyword>
<dbReference type="Gene3D" id="1.50.10.150">
    <property type="entry name" value="Voltage-dependent anion channel"/>
    <property type="match status" value="1"/>
</dbReference>
<evidence type="ECO:0000256" key="1">
    <source>
        <dbReference type="ARBA" id="ARBA00004141"/>
    </source>
</evidence>
<reference evidence="6" key="1">
    <citation type="journal article" date="2019" name="Environ. Microbiol.">
        <title>Fungal ecological strategies reflected in gene transcription - a case study of two litter decomposers.</title>
        <authorList>
            <person name="Barbi F."/>
            <person name="Kohler A."/>
            <person name="Barry K."/>
            <person name="Baskaran P."/>
            <person name="Daum C."/>
            <person name="Fauchery L."/>
            <person name="Ihrmark K."/>
            <person name="Kuo A."/>
            <person name="LaButti K."/>
            <person name="Lipzen A."/>
            <person name="Morin E."/>
            <person name="Grigoriev I.V."/>
            <person name="Henrissat B."/>
            <person name="Lindahl B."/>
            <person name="Martin F."/>
        </authorList>
    </citation>
    <scope>NUCLEOTIDE SEQUENCE</scope>
    <source>
        <strain evidence="6">JB14</strain>
    </source>
</reference>
<keyword evidence="7" id="KW-1185">Reference proteome</keyword>
<feature type="transmembrane region" description="Helical" evidence="5">
    <location>
        <begin position="186"/>
        <end position="208"/>
    </location>
</feature>
<accession>A0A6A4HEK8</accession>
<dbReference type="Proteomes" id="UP000799118">
    <property type="component" value="Unassembled WGS sequence"/>
</dbReference>
<evidence type="ECO:0000256" key="3">
    <source>
        <dbReference type="ARBA" id="ARBA00022989"/>
    </source>
</evidence>
<evidence type="ECO:0000256" key="2">
    <source>
        <dbReference type="ARBA" id="ARBA00022692"/>
    </source>
</evidence>
<name>A0A6A4HEK8_9AGAR</name>
<dbReference type="AlphaFoldDB" id="A0A6A4HEK8"/>
<feature type="transmembrane region" description="Helical" evidence="5">
    <location>
        <begin position="152"/>
        <end position="174"/>
    </location>
</feature>
<dbReference type="PANTHER" id="PTHR31162">
    <property type="entry name" value="MALIC ACID TRANSPORT PROTEIN-RELATED"/>
    <property type="match status" value="1"/>
</dbReference>
<feature type="transmembrane region" description="Helical" evidence="5">
    <location>
        <begin position="332"/>
        <end position="356"/>
    </location>
</feature>
<feature type="transmembrane region" description="Helical" evidence="5">
    <location>
        <begin position="115"/>
        <end position="140"/>
    </location>
</feature>
<feature type="transmembrane region" description="Helical" evidence="5">
    <location>
        <begin position="48"/>
        <end position="71"/>
    </location>
</feature>
<dbReference type="PANTHER" id="PTHR31162:SF0">
    <property type="entry name" value="MALIC ACID TRANSPORT PROTEIN"/>
    <property type="match status" value="1"/>
</dbReference>
<sequence>MQSAGALARRIHGWSWQAFPIGMGTGAVYVALSSVKQHPQALTVVETIFYFLNMVLFLLNVTTLLIQAILYPRQSWRLINDPTKGVFVPVAVLSFATIIIGTIKYAHGPGHVSNGVIYILFWIYVVFACLTCFPMLMIWFNQCHDLDQFTPAYAFLIFPLMIVGTVASNVLTTLDPTDSRAVGVLLMGYFFQGIGFCMTFIYICIYIIRVMSTGFLEGHQANGAFVVCGPPGFTALALLNLAGHARAILPAHNLISSTAGEVWWAASVIPALMLYGLAVFLFLFGLIPYCFKVHKDLKDILGCWALTFPNVGWICTTRVLGDVFKVQGLYRFHLFMTVSLCLTWIVLFVLTLVAFWRGLIFYSKDEDVIRDRRGYCEEKFTIICHSETSTIVSV</sequence>
<dbReference type="GO" id="GO:0016020">
    <property type="term" value="C:membrane"/>
    <property type="evidence" value="ECO:0007669"/>
    <property type="project" value="UniProtKB-SubCell"/>
</dbReference>
<feature type="transmembrane region" description="Helical" evidence="5">
    <location>
        <begin position="220"/>
        <end position="242"/>
    </location>
</feature>
<dbReference type="InterPro" id="IPR004695">
    <property type="entry name" value="SLAC1/Mae1/Ssu1/TehA"/>
</dbReference>
<evidence type="ECO:0000256" key="4">
    <source>
        <dbReference type="ARBA" id="ARBA00023136"/>
    </source>
</evidence>
<dbReference type="InterPro" id="IPR038665">
    <property type="entry name" value="Voltage-dep_anion_channel_sf"/>
</dbReference>
<gene>
    <name evidence="6" type="ORF">BT96DRAFT_966540</name>
</gene>
<dbReference type="EMBL" id="ML769519">
    <property type="protein sequence ID" value="KAE9396128.1"/>
    <property type="molecule type" value="Genomic_DNA"/>
</dbReference>
<evidence type="ECO:0008006" key="8">
    <source>
        <dbReference type="Google" id="ProtNLM"/>
    </source>
</evidence>
<feature type="transmembrane region" description="Helical" evidence="5">
    <location>
        <begin position="83"/>
        <end position="103"/>
    </location>
</feature>
<comment type="subcellular location">
    <subcellularLocation>
        <location evidence="1">Membrane</location>
        <topology evidence="1">Multi-pass membrane protein</topology>
    </subcellularLocation>
</comment>
<evidence type="ECO:0000256" key="5">
    <source>
        <dbReference type="SAM" id="Phobius"/>
    </source>
</evidence>
<feature type="transmembrane region" description="Helical" evidence="5">
    <location>
        <begin position="262"/>
        <end position="289"/>
    </location>
</feature>
<proteinExistence type="predicted"/>
<dbReference type="CDD" id="cd09317">
    <property type="entry name" value="TDT_Mae1_like"/>
    <property type="match status" value="1"/>
</dbReference>
<organism evidence="6 7">
    <name type="scientific">Gymnopus androsaceus JB14</name>
    <dbReference type="NCBI Taxonomy" id="1447944"/>
    <lineage>
        <taxon>Eukaryota</taxon>
        <taxon>Fungi</taxon>
        <taxon>Dikarya</taxon>
        <taxon>Basidiomycota</taxon>
        <taxon>Agaricomycotina</taxon>
        <taxon>Agaricomycetes</taxon>
        <taxon>Agaricomycetidae</taxon>
        <taxon>Agaricales</taxon>
        <taxon>Marasmiineae</taxon>
        <taxon>Omphalotaceae</taxon>
        <taxon>Gymnopus</taxon>
    </lineage>
</organism>
<dbReference type="OrthoDB" id="2901184at2759"/>
<evidence type="ECO:0000313" key="7">
    <source>
        <dbReference type="Proteomes" id="UP000799118"/>
    </source>
</evidence>
<feature type="transmembrane region" description="Helical" evidence="5">
    <location>
        <begin position="301"/>
        <end position="320"/>
    </location>
</feature>
<evidence type="ECO:0000313" key="6">
    <source>
        <dbReference type="EMBL" id="KAE9396128.1"/>
    </source>
</evidence>
<dbReference type="InterPro" id="IPR030185">
    <property type="entry name" value="Mae1"/>
</dbReference>
<protein>
    <recommendedName>
        <fullName evidence="8">C4-dicarboxylate transporter/malic acid transport protein</fullName>
    </recommendedName>
</protein>
<dbReference type="Pfam" id="PF03595">
    <property type="entry name" value="SLAC1"/>
    <property type="match status" value="1"/>
</dbReference>
<keyword evidence="2 5" id="KW-0812">Transmembrane</keyword>
<keyword evidence="3 5" id="KW-1133">Transmembrane helix</keyword>
<dbReference type="GO" id="GO:0015140">
    <property type="term" value="F:malate transmembrane transporter activity"/>
    <property type="evidence" value="ECO:0007669"/>
    <property type="project" value="InterPro"/>
</dbReference>